<dbReference type="InterPro" id="IPR003767">
    <property type="entry name" value="Malate/L-lactate_DH-like"/>
</dbReference>
<dbReference type="PANTHER" id="PTHR11091:SF0">
    <property type="entry name" value="MALATE DEHYDROGENASE"/>
    <property type="match status" value="1"/>
</dbReference>
<accession>A0ABY4DWP2</accession>
<comment type="similarity">
    <text evidence="1">Belongs to the LDH2/MDH2 oxidoreductase family.</text>
</comment>
<dbReference type="InterPro" id="IPR043143">
    <property type="entry name" value="Mal/L-sulf/L-lact_DH-like_NADP"/>
</dbReference>
<gene>
    <name evidence="3" type="ORF">LVJ83_03150</name>
</gene>
<keyword evidence="2" id="KW-0560">Oxidoreductase</keyword>
<dbReference type="Gene3D" id="1.10.1530.10">
    <property type="match status" value="1"/>
</dbReference>
<sequence>MNDQVYLSFDALHHLVSAALSGGGLSARHADAVARVIVKAERDQCRSHGLYRIAGVLKTLQGGVAEAEAVPEISHSDDKPIIKVNARGGFSPLAFECGAPLLAEKAGRFGIAAMAINDCVHFSALWPEVEQLAEAGVAALAMCPSNAYVAPAGGIRKLLGTNPLAFAWPCTGGLPYVFDFATSVAARGEVELHRLDNTPLPQGWAIDAEGRPTTDPAAALDGALLTFGAHKGSAVATMIELLAGVLIGDLLSIESSALDNGRLLAPRHGELLIAFAPDAFGAASPAAHTQKLLAEFTAQGARLPSQRRYAARAQSLSRGIGISRENLAKLQQMSSGLMPTELH</sequence>
<organism evidence="3 4">
    <name type="scientific">Uruburuella testudinis</name>
    <dbReference type="NCBI Taxonomy" id="1282863"/>
    <lineage>
        <taxon>Bacteria</taxon>
        <taxon>Pseudomonadati</taxon>
        <taxon>Pseudomonadota</taxon>
        <taxon>Betaproteobacteria</taxon>
        <taxon>Neisseriales</taxon>
        <taxon>Neisseriaceae</taxon>
        <taxon>Uruburuella</taxon>
    </lineage>
</organism>
<evidence type="ECO:0000256" key="2">
    <source>
        <dbReference type="ARBA" id="ARBA00023002"/>
    </source>
</evidence>
<dbReference type="RefSeq" id="WP_244786225.1">
    <property type="nucleotide sequence ID" value="NZ_CP091508.1"/>
</dbReference>
<evidence type="ECO:0000256" key="1">
    <source>
        <dbReference type="ARBA" id="ARBA00006056"/>
    </source>
</evidence>
<dbReference type="Gene3D" id="3.30.1370.60">
    <property type="entry name" value="Hypothetical oxidoreductase yiak, domain 2"/>
    <property type="match status" value="1"/>
</dbReference>
<evidence type="ECO:0000313" key="3">
    <source>
        <dbReference type="EMBL" id="UOO82479.1"/>
    </source>
</evidence>
<proteinExistence type="inferred from homology"/>
<dbReference type="Pfam" id="PF02615">
    <property type="entry name" value="Ldh_2"/>
    <property type="match status" value="1"/>
</dbReference>
<dbReference type="SUPFAM" id="SSF89733">
    <property type="entry name" value="L-sulfolactate dehydrogenase-like"/>
    <property type="match status" value="1"/>
</dbReference>
<dbReference type="PANTHER" id="PTHR11091">
    <property type="entry name" value="OXIDOREDUCTASE-RELATED"/>
    <property type="match status" value="1"/>
</dbReference>
<dbReference type="InterPro" id="IPR043144">
    <property type="entry name" value="Mal/L-sulf/L-lact_DH-like_ah"/>
</dbReference>
<protein>
    <submittedName>
        <fullName evidence="3">Ldh family oxidoreductase</fullName>
    </submittedName>
</protein>
<dbReference type="Proteomes" id="UP000829817">
    <property type="component" value="Chromosome"/>
</dbReference>
<keyword evidence="4" id="KW-1185">Reference proteome</keyword>
<reference evidence="3 4" key="1">
    <citation type="journal article" date="2022" name="Res Sq">
        <title>Evolution of multicellular longitudinally dividing oral cavity symbionts (Neisseriaceae).</title>
        <authorList>
            <person name="Nyongesa S."/>
            <person name="Weber P."/>
            <person name="Bernet E."/>
            <person name="Pullido F."/>
            <person name="Nieckarz M."/>
            <person name="Delaby M."/>
            <person name="Nieves C."/>
            <person name="Viehboeck T."/>
            <person name="Krause N."/>
            <person name="Rivera-Millot A."/>
            <person name="Nakamura A."/>
            <person name="Vischer N."/>
            <person name="VanNieuwenhze M."/>
            <person name="Brun Y."/>
            <person name="Cava F."/>
            <person name="Bulgheresi S."/>
            <person name="Veyrier F."/>
        </authorList>
    </citation>
    <scope>NUCLEOTIDE SEQUENCE [LARGE SCALE GENOMIC DNA]</scope>
    <source>
        <strain evidence="3 4">CCUG 63373m</strain>
    </source>
</reference>
<dbReference type="EMBL" id="CP091508">
    <property type="protein sequence ID" value="UOO82479.1"/>
    <property type="molecule type" value="Genomic_DNA"/>
</dbReference>
<dbReference type="InterPro" id="IPR036111">
    <property type="entry name" value="Mal/L-sulfo/L-lacto_DH-like_sf"/>
</dbReference>
<name>A0ABY4DWP2_9NEIS</name>
<evidence type="ECO:0000313" key="4">
    <source>
        <dbReference type="Proteomes" id="UP000829817"/>
    </source>
</evidence>